<dbReference type="SUPFAM" id="SSF56601">
    <property type="entry name" value="beta-lactamase/transpeptidase-like"/>
    <property type="match status" value="1"/>
</dbReference>
<dbReference type="InterPro" id="IPR050789">
    <property type="entry name" value="Diverse_Enzym_Activities"/>
</dbReference>
<gene>
    <name evidence="3" type="ORF">CMC5_010680</name>
</gene>
<organism evidence="3 4">
    <name type="scientific">Chondromyces crocatus</name>
    <dbReference type="NCBI Taxonomy" id="52"/>
    <lineage>
        <taxon>Bacteria</taxon>
        <taxon>Pseudomonadati</taxon>
        <taxon>Myxococcota</taxon>
        <taxon>Polyangia</taxon>
        <taxon>Polyangiales</taxon>
        <taxon>Polyangiaceae</taxon>
        <taxon>Chondromyces</taxon>
    </lineage>
</organism>
<dbReference type="Gene3D" id="3.40.710.10">
    <property type="entry name" value="DD-peptidase/beta-lactamase superfamily"/>
    <property type="match status" value="1"/>
</dbReference>
<dbReference type="KEGG" id="ccro:CMC5_010680"/>
<dbReference type="RefSeq" id="WP_050429385.1">
    <property type="nucleotide sequence ID" value="NZ_CP012159.1"/>
</dbReference>
<dbReference type="InterPro" id="IPR001466">
    <property type="entry name" value="Beta-lactam-related"/>
</dbReference>
<accession>A0A0K1E8C6</accession>
<dbReference type="STRING" id="52.CMC5_010680"/>
<feature type="domain" description="Beta-lactamase-related" evidence="2">
    <location>
        <begin position="101"/>
        <end position="433"/>
    </location>
</feature>
<dbReference type="InterPro" id="IPR012338">
    <property type="entry name" value="Beta-lactam/transpept-like"/>
</dbReference>
<dbReference type="PANTHER" id="PTHR43283">
    <property type="entry name" value="BETA-LACTAMASE-RELATED"/>
    <property type="match status" value="1"/>
</dbReference>
<keyword evidence="4" id="KW-1185">Reference proteome</keyword>
<dbReference type="Pfam" id="PF00144">
    <property type="entry name" value="Beta-lactamase"/>
    <property type="match status" value="1"/>
</dbReference>
<dbReference type="Proteomes" id="UP000067626">
    <property type="component" value="Chromosome"/>
</dbReference>
<feature type="region of interest" description="Disordered" evidence="1">
    <location>
        <begin position="46"/>
        <end position="94"/>
    </location>
</feature>
<evidence type="ECO:0000259" key="2">
    <source>
        <dbReference type="Pfam" id="PF00144"/>
    </source>
</evidence>
<sequence length="463" mass="49898">MNAPATRRRAFSSTRLGASNTRLGAAIMRLGAAVVLLAACAAPPVASRKTSPAEPPPPAQGATVDARVPTSTSPPLPSSAPSSLPQGDPAAEGLDPTRLADLVARAEATSSDALVILRNGKLVGAWTFGEPRSPIELMSVTKSIVSLAIGLLIDEGKIASVDAPVHHFFPEWNQGQKKDITVRHLLEHTSGLQHEPSTNVIYASPDFVRQALAAELTHPPGTRWSYNNKAVNLLAGVVHVASGEKLDDYLKRKLFLPLGIQESSWERDRAGNPHGMSGLGLHAVDLARIGQLLLDGGVWNGKRVLSEGWIDTSTAWARERGESGMLWWPVLDWMKFSIDGELVAQWRKAKIDGALLRKLIPLQDRTFDSRRAFEEALSGALGPEGVSALQASTSKAGLRTKKVQLGPTIGYAGDGWLGQFLVVLPAAKLVAVRQRRYPASEAEVNDPDRRFPDFIEKVRALPR</sequence>
<evidence type="ECO:0000256" key="1">
    <source>
        <dbReference type="SAM" id="MobiDB-lite"/>
    </source>
</evidence>
<dbReference type="EMBL" id="CP012159">
    <property type="protein sequence ID" value="AKT36947.1"/>
    <property type="molecule type" value="Genomic_DNA"/>
</dbReference>
<evidence type="ECO:0000313" key="4">
    <source>
        <dbReference type="Proteomes" id="UP000067626"/>
    </source>
</evidence>
<protein>
    <recommendedName>
        <fullName evidence="2">Beta-lactamase-related domain-containing protein</fullName>
    </recommendedName>
</protein>
<dbReference type="AlphaFoldDB" id="A0A0K1E8C6"/>
<evidence type="ECO:0000313" key="3">
    <source>
        <dbReference type="EMBL" id="AKT36947.1"/>
    </source>
</evidence>
<proteinExistence type="predicted"/>
<dbReference type="PANTHER" id="PTHR43283:SF7">
    <property type="entry name" value="BETA-LACTAMASE-RELATED DOMAIN-CONTAINING PROTEIN"/>
    <property type="match status" value="1"/>
</dbReference>
<dbReference type="OrthoDB" id="9814204at2"/>
<reference evidence="3 4" key="1">
    <citation type="submission" date="2015-07" db="EMBL/GenBank/DDBJ databases">
        <title>Genome analysis of myxobacterium Chondromyces crocatus Cm c5 reveals a high potential for natural compound synthesis and the genetic basis for the loss of fruiting body formation.</title>
        <authorList>
            <person name="Zaburannyi N."/>
            <person name="Bunk B."/>
            <person name="Maier J."/>
            <person name="Overmann J."/>
            <person name="Mueller R."/>
        </authorList>
    </citation>
    <scope>NUCLEOTIDE SEQUENCE [LARGE SCALE GENOMIC DNA]</scope>
    <source>
        <strain evidence="3 4">Cm c5</strain>
    </source>
</reference>
<name>A0A0K1E8C6_CHOCO</name>